<dbReference type="Gene3D" id="3.40.640.10">
    <property type="entry name" value="Type I PLP-dependent aspartate aminotransferase-like (Major domain)"/>
    <property type="match status" value="1"/>
</dbReference>
<keyword evidence="6 10" id="KW-0663">Pyridoxal phosphate</keyword>
<dbReference type="PANTHER" id="PTHR13693:SF102">
    <property type="entry name" value="2-AMINO-3-KETOBUTYRATE COENZYME A LIGASE, MITOCHONDRIAL"/>
    <property type="match status" value="1"/>
</dbReference>
<dbReference type="Pfam" id="PF00155">
    <property type="entry name" value="Aminotran_1_2"/>
    <property type="match status" value="1"/>
</dbReference>
<organism evidence="13 14">
    <name type="scientific">Jimgerdemannia flammicorona</name>
    <dbReference type="NCBI Taxonomy" id="994334"/>
    <lineage>
        <taxon>Eukaryota</taxon>
        <taxon>Fungi</taxon>
        <taxon>Fungi incertae sedis</taxon>
        <taxon>Mucoromycota</taxon>
        <taxon>Mucoromycotina</taxon>
        <taxon>Endogonomycetes</taxon>
        <taxon>Endogonales</taxon>
        <taxon>Endogonaceae</taxon>
        <taxon>Jimgerdemannia</taxon>
    </lineage>
</organism>
<dbReference type="Proteomes" id="UP000274822">
    <property type="component" value="Unassembled WGS sequence"/>
</dbReference>
<comment type="similarity">
    <text evidence="4 10">Belongs to the class-II pyridoxal-phosphate-dependent aminotransferase family.</text>
</comment>
<evidence type="ECO:0000256" key="2">
    <source>
        <dbReference type="ARBA" id="ARBA00003076"/>
    </source>
</evidence>
<evidence type="ECO:0000313" key="14">
    <source>
        <dbReference type="Proteomes" id="UP000274822"/>
    </source>
</evidence>
<keyword evidence="8 11" id="KW-0012">Acyltransferase</keyword>
<dbReference type="GO" id="GO:0003870">
    <property type="term" value="F:5-aminolevulinate synthase activity"/>
    <property type="evidence" value="ECO:0007669"/>
    <property type="project" value="UniProtKB-EC"/>
</dbReference>
<feature type="domain" description="Aminotransferase class I/classII large" evidence="12">
    <location>
        <begin position="20"/>
        <end position="347"/>
    </location>
</feature>
<name>A0A433P9V8_9FUNG</name>
<evidence type="ECO:0000256" key="3">
    <source>
        <dbReference type="ARBA" id="ARBA00005029"/>
    </source>
</evidence>
<evidence type="ECO:0000256" key="7">
    <source>
        <dbReference type="ARBA" id="ARBA00023133"/>
    </source>
</evidence>
<dbReference type="InterPro" id="IPR050087">
    <property type="entry name" value="AON_synthase_class-II"/>
</dbReference>
<dbReference type="SUPFAM" id="SSF53383">
    <property type="entry name" value="PLP-dependent transferases"/>
    <property type="match status" value="1"/>
</dbReference>
<comment type="function">
    <text evidence="2">Catalyzes the synthesis of 5-aminolevulinate (ALA) from succinyl-CoA and glycine, the first and rate-limiting step in heme biosynthesis.</text>
</comment>
<keyword evidence="11" id="KW-0496">Mitochondrion</keyword>
<keyword evidence="5 11" id="KW-0808">Transferase</keyword>
<comment type="caution">
    <text evidence="13">The sequence shown here is derived from an EMBL/GenBank/DDBJ whole genome shotgun (WGS) entry which is preliminary data.</text>
</comment>
<evidence type="ECO:0000313" key="13">
    <source>
        <dbReference type="EMBL" id="RUS14292.1"/>
    </source>
</evidence>
<dbReference type="GO" id="GO:0030170">
    <property type="term" value="F:pyridoxal phosphate binding"/>
    <property type="evidence" value="ECO:0007669"/>
    <property type="project" value="UniProtKB-UniRule"/>
</dbReference>
<dbReference type="FunFam" id="3.40.640.10:FF:000006">
    <property type="entry name" value="5-aminolevulinate synthase, mitochondrial"/>
    <property type="match status" value="1"/>
</dbReference>
<dbReference type="EC" id="2.3.1.37" evidence="11"/>
<evidence type="ECO:0000256" key="10">
    <source>
        <dbReference type="RuleBase" id="RU003693"/>
    </source>
</evidence>
<sequence length="407" mass="43289">PPGSSLVLTITRCTLDCYGAGAGGTRNIAGNANLHLLLESELANLHHMDGALVFTSCYVANDATLSTLASKLPGCVIFSDAANHASMIQGIRHSKAVKKIFRHNDVSHLEELLQTVDPAVPKIIAFESVYSMSGSIAPIDDICNLAKKYGAITFLDEVHAVGMYGPRGAGVAEHLDFELNATKPVRGNGAIMDKVDIVSGTLGKAFGVVGGYIAGSEALIDMIRSYAPGFIFTTSLPPAVVSGALTAIQYLKTSTRERQLQQLNTRLLKARLAELDIPVVPNPSHIVPVLVGEAEVCKRASDQLLREHNIYVQSINSPTVATGEERLRITPTPGHDLAMLNELVGALEQVWQRNSFKRVSDWVSDGGRAGVGIPGMKKVEPIWTDKQLDVGAGIADEAAIAQIGVAA</sequence>
<accession>A0A433P9V8</accession>
<comment type="subcellular location">
    <subcellularLocation>
        <location evidence="11">Mitochondrion matrix</location>
    </subcellularLocation>
</comment>
<comment type="catalytic activity">
    <reaction evidence="9 11">
        <text>succinyl-CoA + glycine + H(+) = 5-aminolevulinate + CO2 + CoA</text>
        <dbReference type="Rhea" id="RHEA:12921"/>
        <dbReference type="ChEBI" id="CHEBI:15378"/>
        <dbReference type="ChEBI" id="CHEBI:16526"/>
        <dbReference type="ChEBI" id="CHEBI:57287"/>
        <dbReference type="ChEBI" id="CHEBI:57292"/>
        <dbReference type="ChEBI" id="CHEBI:57305"/>
        <dbReference type="ChEBI" id="CHEBI:356416"/>
        <dbReference type="EC" id="2.3.1.37"/>
    </reaction>
</comment>
<comment type="cofactor">
    <cofactor evidence="1 10">
        <name>pyridoxal 5'-phosphate</name>
        <dbReference type="ChEBI" id="CHEBI:597326"/>
    </cofactor>
</comment>
<evidence type="ECO:0000256" key="9">
    <source>
        <dbReference type="ARBA" id="ARBA00047654"/>
    </source>
</evidence>
<dbReference type="AlphaFoldDB" id="A0A433P9V8"/>
<dbReference type="GO" id="GO:0005759">
    <property type="term" value="C:mitochondrial matrix"/>
    <property type="evidence" value="ECO:0007669"/>
    <property type="project" value="UniProtKB-SubCell"/>
</dbReference>
<dbReference type="CDD" id="cd06454">
    <property type="entry name" value="KBL_like"/>
    <property type="match status" value="1"/>
</dbReference>
<comment type="pathway">
    <text evidence="3 11">Porphyrin-containing compound metabolism; protoporphyrin-IX biosynthesis; 5-aminolevulinate from glycine: step 1/1.</text>
</comment>
<dbReference type="Gene3D" id="3.90.1150.10">
    <property type="entry name" value="Aspartate Aminotransferase, domain 1"/>
    <property type="match status" value="1"/>
</dbReference>
<dbReference type="PROSITE" id="PS00599">
    <property type="entry name" value="AA_TRANSFER_CLASS_2"/>
    <property type="match status" value="1"/>
</dbReference>
<keyword evidence="14" id="KW-1185">Reference proteome</keyword>
<protein>
    <recommendedName>
        <fullName evidence="11">5-aminolevulinate synthase</fullName>
        <ecNumber evidence="11">2.3.1.37</ecNumber>
    </recommendedName>
    <alternativeName>
        <fullName evidence="11">5-aminolevulinic acid synthase</fullName>
    </alternativeName>
    <alternativeName>
        <fullName evidence="11">Delta-ALA synthase</fullName>
    </alternativeName>
    <alternativeName>
        <fullName evidence="11">Delta-aminolevulinate synthase</fullName>
    </alternativeName>
</protein>
<dbReference type="EMBL" id="RBNJ01027658">
    <property type="protein sequence ID" value="RUS14292.1"/>
    <property type="molecule type" value="Genomic_DNA"/>
</dbReference>
<dbReference type="InterPro" id="IPR010961">
    <property type="entry name" value="4pyrrol_synth_NH2levulA_synth"/>
</dbReference>
<gene>
    <name evidence="13" type="ORF">BC938DRAFT_477443</name>
</gene>
<evidence type="ECO:0000256" key="4">
    <source>
        <dbReference type="ARBA" id="ARBA00008392"/>
    </source>
</evidence>
<reference evidence="13 14" key="1">
    <citation type="journal article" date="2018" name="New Phytol.">
        <title>Phylogenomics of Endogonaceae and evolution of mycorrhizas within Mucoromycota.</title>
        <authorList>
            <person name="Chang Y."/>
            <person name="Desiro A."/>
            <person name="Na H."/>
            <person name="Sandor L."/>
            <person name="Lipzen A."/>
            <person name="Clum A."/>
            <person name="Barry K."/>
            <person name="Grigoriev I.V."/>
            <person name="Martin F.M."/>
            <person name="Stajich J.E."/>
            <person name="Smith M.E."/>
            <person name="Bonito G."/>
            <person name="Spatafora J.W."/>
        </authorList>
    </citation>
    <scope>NUCLEOTIDE SEQUENCE [LARGE SCALE GENOMIC DNA]</scope>
    <source>
        <strain evidence="13 14">AD002</strain>
    </source>
</reference>
<keyword evidence="7 11" id="KW-0350">Heme biosynthesis</keyword>
<evidence type="ECO:0000256" key="1">
    <source>
        <dbReference type="ARBA" id="ARBA00001933"/>
    </source>
</evidence>
<dbReference type="UniPathway" id="UPA00251">
    <property type="reaction ID" value="UER00375"/>
</dbReference>
<evidence type="ECO:0000256" key="8">
    <source>
        <dbReference type="ARBA" id="ARBA00023315"/>
    </source>
</evidence>
<evidence type="ECO:0000256" key="5">
    <source>
        <dbReference type="ARBA" id="ARBA00022679"/>
    </source>
</evidence>
<dbReference type="PANTHER" id="PTHR13693">
    <property type="entry name" value="CLASS II AMINOTRANSFERASE/8-AMINO-7-OXONONANOATE SYNTHASE"/>
    <property type="match status" value="1"/>
</dbReference>
<proteinExistence type="inferred from homology"/>
<dbReference type="NCBIfam" id="TIGR01821">
    <property type="entry name" value="5aminolev_synth"/>
    <property type="match status" value="1"/>
</dbReference>
<evidence type="ECO:0000256" key="6">
    <source>
        <dbReference type="ARBA" id="ARBA00022898"/>
    </source>
</evidence>
<feature type="non-terminal residue" evidence="13">
    <location>
        <position position="1"/>
    </location>
</feature>
<evidence type="ECO:0000259" key="12">
    <source>
        <dbReference type="Pfam" id="PF00155"/>
    </source>
</evidence>
<dbReference type="InterPro" id="IPR015422">
    <property type="entry name" value="PyrdxlP-dep_Trfase_small"/>
</dbReference>
<dbReference type="InterPro" id="IPR015421">
    <property type="entry name" value="PyrdxlP-dep_Trfase_major"/>
</dbReference>
<dbReference type="InterPro" id="IPR001917">
    <property type="entry name" value="Aminotrans_II_pyridoxalP_BS"/>
</dbReference>
<dbReference type="GO" id="GO:0006782">
    <property type="term" value="P:protoporphyrinogen IX biosynthetic process"/>
    <property type="evidence" value="ECO:0007669"/>
    <property type="project" value="UniProtKB-UniRule"/>
</dbReference>
<dbReference type="InterPro" id="IPR015424">
    <property type="entry name" value="PyrdxlP-dep_Trfase"/>
</dbReference>
<evidence type="ECO:0000256" key="11">
    <source>
        <dbReference type="RuleBase" id="RU910713"/>
    </source>
</evidence>
<dbReference type="InterPro" id="IPR004839">
    <property type="entry name" value="Aminotransferase_I/II_large"/>
</dbReference>